<comment type="caution">
    <text evidence="1">The sequence shown here is derived from an EMBL/GenBank/DDBJ whole genome shotgun (WGS) entry which is preliminary data.</text>
</comment>
<evidence type="ECO:0000313" key="1">
    <source>
        <dbReference type="EMBL" id="RNA09872.1"/>
    </source>
</evidence>
<reference evidence="1 2" key="1">
    <citation type="journal article" date="2018" name="Sci. Rep.">
        <title>Genomic signatures of local adaptation to the degree of environmental predictability in rotifers.</title>
        <authorList>
            <person name="Franch-Gras L."/>
            <person name="Hahn C."/>
            <person name="Garcia-Roger E.M."/>
            <person name="Carmona M.J."/>
            <person name="Serra M."/>
            <person name="Gomez A."/>
        </authorList>
    </citation>
    <scope>NUCLEOTIDE SEQUENCE [LARGE SCALE GENOMIC DNA]</scope>
    <source>
        <strain evidence="1">HYR1</strain>
    </source>
</reference>
<accession>A0A3M7QF89</accession>
<protein>
    <submittedName>
        <fullName evidence="1">Uncharacterized protein</fullName>
    </submittedName>
</protein>
<dbReference type="Proteomes" id="UP000276133">
    <property type="component" value="Unassembled WGS sequence"/>
</dbReference>
<organism evidence="1 2">
    <name type="scientific">Brachionus plicatilis</name>
    <name type="common">Marine rotifer</name>
    <name type="synonym">Brachionus muelleri</name>
    <dbReference type="NCBI Taxonomy" id="10195"/>
    <lineage>
        <taxon>Eukaryota</taxon>
        <taxon>Metazoa</taxon>
        <taxon>Spiralia</taxon>
        <taxon>Gnathifera</taxon>
        <taxon>Rotifera</taxon>
        <taxon>Eurotatoria</taxon>
        <taxon>Monogononta</taxon>
        <taxon>Pseudotrocha</taxon>
        <taxon>Ploima</taxon>
        <taxon>Brachionidae</taxon>
        <taxon>Brachionus</taxon>
    </lineage>
</organism>
<evidence type="ECO:0000313" key="2">
    <source>
        <dbReference type="Proteomes" id="UP000276133"/>
    </source>
</evidence>
<name>A0A3M7QF89_BRAPC</name>
<dbReference type="AlphaFoldDB" id="A0A3M7QF89"/>
<sequence length="109" mass="12784">MSSIKQFRLSQFFSKRNKSKFATIERKSKIDLLHVMDLCSYKVIQSHMNIIDLSGVVSQMYSARLIIIFRLDLRSKPKTNNHQLNSSLIKKNYANAVTKFVRKNKVNKY</sequence>
<proteinExistence type="predicted"/>
<dbReference type="EMBL" id="REGN01006355">
    <property type="protein sequence ID" value="RNA09872.1"/>
    <property type="molecule type" value="Genomic_DNA"/>
</dbReference>
<gene>
    <name evidence="1" type="ORF">BpHYR1_023121</name>
</gene>
<keyword evidence="2" id="KW-1185">Reference proteome</keyword>